<accession>A0ABW4DFB9</accession>
<evidence type="ECO:0000313" key="8">
    <source>
        <dbReference type="Proteomes" id="UP001597340"/>
    </source>
</evidence>
<dbReference type="InterPro" id="IPR036116">
    <property type="entry name" value="FN3_sf"/>
</dbReference>
<keyword evidence="1" id="KW-0344">Guanine-nucleotide releasing factor</keyword>
<feature type="domain" description="SLH" evidence="6">
    <location>
        <begin position="1305"/>
        <end position="1364"/>
    </location>
</feature>
<keyword evidence="4" id="KW-0732">Signal</keyword>
<proteinExistence type="predicted"/>
<dbReference type="PRINTS" id="PR00633">
    <property type="entry name" value="RCCNDNSATION"/>
</dbReference>
<evidence type="ECO:0000256" key="3">
    <source>
        <dbReference type="SAM" id="MobiDB-lite"/>
    </source>
</evidence>
<dbReference type="PANTHER" id="PTHR45982">
    <property type="entry name" value="REGULATOR OF CHROMOSOME CONDENSATION"/>
    <property type="match status" value="1"/>
</dbReference>
<keyword evidence="8" id="KW-1185">Reference proteome</keyword>
<reference evidence="8" key="1">
    <citation type="journal article" date="2019" name="Int. J. Syst. Evol. Microbiol.">
        <title>The Global Catalogue of Microorganisms (GCM) 10K type strain sequencing project: providing services to taxonomists for standard genome sequencing and annotation.</title>
        <authorList>
            <consortium name="The Broad Institute Genomics Platform"/>
            <consortium name="The Broad Institute Genome Sequencing Center for Infectious Disease"/>
            <person name="Wu L."/>
            <person name="Ma J."/>
        </authorList>
    </citation>
    <scope>NUCLEOTIDE SEQUENCE [LARGE SCALE GENOMIC DNA]</scope>
    <source>
        <strain evidence="8">CCM 9147</strain>
    </source>
</reference>
<dbReference type="PANTHER" id="PTHR45982:SF1">
    <property type="entry name" value="REGULATOR OF CHROMOSOME CONDENSATION"/>
    <property type="match status" value="1"/>
</dbReference>
<name>A0ABW4DFB9_9BACL</name>
<feature type="region of interest" description="Disordered" evidence="3">
    <location>
        <begin position="1002"/>
        <end position="1028"/>
    </location>
</feature>
<evidence type="ECO:0000256" key="2">
    <source>
        <dbReference type="ARBA" id="ARBA00022737"/>
    </source>
</evidence>
<dbReference type="Proteomes" id="UP001597340">
    <property type="component" value="Unassembled WGS sequence"/>
</dbReference>
<comment type="caution">
    <text evidence="7">The sequence shown here is derived from an EMBL/GenBank/DDBJ whole genome shotgun (WGS) entry which is preliminary data.</text>
</comment>
<feature type="domain" description="SLH" evidence="6">
    <location>
        <begin position="1173"/>
        <end position="1236"/>
    </location>
</feature>
<evidence type="ECO:0000313" key="7">
    <source>
        <dbReference type="EMBL" id="MFD1463355.1"/>
    </source>
</evidence>
<dbReference type="InterPro" id="IPR001119">
    <property type="entry name" value="SLH_dom"/>
</dbReference>
<dbReference type="PROSITE" id="PS50853">
    <property type="entry name" value="FN3"/>
    <property type="match status" value="2"/>
</dbReference>
<feature type="domain" description="Fibronectin type-III" evidence="5">
    <location>
        <begin position="842"/>
        <end position="926"/>
    </location>
</feature>
<feature type="chain" id="PRO_5045104114" evidence="4">
    <location>
        <begin position="27"/>
        <end position="1364"/>
    </location>
</feature>
<dbReference type="InterPro" id="IPR000408">
    <property type="entry name" value="Reg_chr_condens"/>
</dbReference>
<evidence type="ECO:0000256" key="1">
    <source>
        <dbReference type="ARBA" id="ARBA00022658"/>
    </source>
</evidence>
<dbReference type="CDD" id="cd00063">
    <property type="entry name" value="FN3"/>
    <property type="match status" value="3"/>
</dbReference>
<dbReference type="PROSITE" id="PS00626">
    <property type="entry name" value="RCC1_2"/>
    <property type="match status" value="1"/>
</dbReference>
<dbReference type="SUPFAM" id="SSF50985">
    <property type="entry name" value="RCC1/BLIP-II"/>
    <property type="match status" value="2"/>
</dbReference>
<dbReference type="InterPro" id="IPR009091">
    <property type="entry name" value="RCC1/BLIP-II"/>
</dbReference>
<evidence type="ECO:0000259" key="6">
    <source>
        <dbReference type="PROSITE" id="PS51272"/>
    </source>
</evidence>
<dbReference type="EMBL" id="JBHTNZ010000031">
    <property type="protein sequence ID" value="MFD1463355.1"/>
    <property type="molecule type" value="Genomic_DNA"/>
</dbReference>
<feature type="compositionally biased region" description="Basic and acidic residues" evidence="3">
    <location>
        <begin position="1124"/>
        <end position="1147"/>
    </location>
</feature>
<evidence type="ECO:0000259" key="5">
    <source>
        <dbReference type="PROSITE" id="PS50853"/>
    </source>
</evidence>
<dbReference type="Gene3D" id="2.130.10.30">
    <property type="entry name" value="Regulator of chromosome condensation 1/beta-lactamase-inhibitor protein II"/>
    <property type="match status" value="3"/>
</dbReference>
<keyword evidence="2" id="KW-0677">Repeat</keyword>
<dbReference type="Pfam" id="PF00395">
    <property type="entry name" value="SLH"/>
    <property type="match status" value="3"/>
</dbReference>
<dbReference type="InterPro" id="IPR058923">
    <property type="entry name" value="RCC1-like_dom"/>
</dbReference>
<feature type="compositionally biased region" description="Polar residues" evidence="3">
    <location>
        <begin position="1148"/>
        <end position="1169"/>
    </location>
</feature>
<dbReference type="Pfam" id="PF13540">
    <property type="entry name" value="RCC1_2"/>
    <property type="match status" value="1"/>
</dbReference>
<dbReference type="PROSITE" id="PS51272">
    <property type="entry name" value="SLH"/>
    <property type="match status" value="3"/>
</dbReference>
<dbReference type="Pfam" id="PF25390">
    <property type="entry name" value="WD40_RLD"/>
    <property type="match status" value="2"/>
</dbReference>
<dbReference type="PROSITE" id="PS50012">
    <property type="entry name" value="RCC1_3"/>
    <property type="match status" value="10"/>
</dbReference>
<dbReference type="SUPFAM" id="SSF49265">
    <property type="entry name" value="Fibronectin type III"/>
    <property type="match status" value="2"/>
</dbReference>
<dbReference type="InterPro" id="IPR051553">
    <property type="entry name" value="Ran_GTPase-activating"/>
</dbReference>
<feature type="signal peptide" evidence="4">
    <location>
        <begin position="1"/>
        <end position="26"/>
    </location>
</feature>
<dbReference type="SMART" id="SM00060">
    <property type="entry name" value="FN3"/>
    <property type="match status" value="3"/>
</dbReference>
<feature type="region of interest" description="Disordered" evidence="3">
    <location>
        <begin position="1098"/>
        <end position="1169"/>
    </location>
</feature>
<feature type="domain" description="Fibronectin type-III" evidence="5">
    <location>
        <begin position="1017"/>
        <end position="1100"/>
    </location>
</feature>
<dbReference type="InterPro" id="IPR013783">
    <property type="entry name" value="Ig-like_fold"/>
</dbReference>
<dbReference type="Pfam" id="PF00041">
    <property type="entry name" value="fn3"/>
    <property type="match status" value="1"/>
</dbReference>
<feature type="domain" description="SLH" evidence="6">
    <location>
        <begin position="1237"/>
        <end position="1299"/>
    </location>
</feature>
<gene>
    <name evidence="7" type="ORF">ACFQ5D_18610</name>
</gene>
<evidence type="ECO:0000256" key="4">
    <source>
        <dbReference type="SAM" id="SignalP"/>
    </source>
</evidence>
<sequence>MLKRKSFIAIWVCMFALFVFSSNVFAVPSDLVTIKSIAGGDNHTLYLTESGKVYAAGNNEFGQLGSGDTQMREIAVRIDHSKEIRKISAGGNQSAFVDATNDLYVTGANSEGQLGLGDTINKSSFMKVSGLPPIVDVAVGRDHILALDMDGNVWASGSNDAGQLGLGNFSSQLNFTKLSSLNGVASIFAGNKISAAILTDHTVMMWGSNWAGQLGLGDDVTRNSPTASPIHNVTKIAFGYYSTFFISSGTTYAAGYNANGQLGDGSTSYALTPVPVGDFMDAASGSVHSIAVKRDGTVVGTGSNFYGQINQSSPWGSTNWTLFNNIHNAKAVISGESYSAILTSDGKVIGSGWNGYGQLAIGTNLTNGSFSATIKGSAQSISIGLNHVSEINKMGQLFNWGSNLVGQLGNGGVYVQSPQMISSVPGTLKKVVSGNSHTLVMTDNNGAIELYGTGNNAFGQLSDGTTNSKYSFGRIGVGLPNIKDIAAGDNASYVLDQSGNVWSSGDNAKGQLGLGDFTPRSTFVQMPSLSGIQAISANGATFIALKSDGTVYTVGEGVKGQLGNGTNTNSNTPVQVNGITDAVKITAGYEHNLVLKANGKVVAFGLNNYGQLGDGTNDNKNVPVMVSGIGKAQDIFAGYLNSGAIDQSGNTMLWGRNVYGQLGNNSFASSNIPLNVNVPNVKAIVFGLNQTGLINASGDVLFAGWNGYGQFGDGATVSSNEPVSIKYDKPSISYSTNTVQETATNDGTITGALTVTLTGDEFNDTVTNDVYVGNLPTGITYTVTKDSASKLTLQFAGQVVQHKAADSVTNAYVTIRKSGLVHTPLEDITAGLFSIPYLDPNLPSVVSDVTATYGGSTATIRWTKNPYATSYELKRNGTTIYTGTDTEYTDSGLVQGTTYTYTVVPVNPNGKGEEKSISFVMDSKYPGSPGNLTAVQMSSVTMSVYWDVVPTATSYILKRDNVVIYTGSATSFTDTIADGKRYEYSVAAQNAYGVGNASTLTVTTDTDTDTDTNESEAPLSPQNLTGQPQKNSVLLTWNAAAGATKYKIKQNGKEIAQVTSLHYLVDQLNSNTLYTFTVTASNNYGESAPTEIILSTLSMSGDNDNSQNGSKNESSGQAQKGRKRSDPSSDNEDRLGQGSENKSKDSDPGSSNEIQSGQGNNENKGSAQSGSIIQHTFEDIYDPQWATEAIIKLYNLKIINGYSAKEFKPKKNITRAEYVKVLVLALGEPAAVEQDKTPDFEDVTNPDWYYNYIKLARRMGLAKGDAYNLFYLNKEITRKEAIAILVRALRYRESIPKSENPENQLNKFKDTASLRDWSSDEIALSIEKHLIEGYEDSTLRLDNQINRAEVCVLVTRLLDRLHGK</sequence>
<feature type="compositionally biased region" description="Polar residues" evidence="3">
    <location>
        <begin position="1098"/>
        <end position="1118"/>
    </location>
</feature>
<dbReference type="InterPro" id="IPR003961">
    <property type="entry name" value="FN3_dom"/>
</dbReference>
<protein>
    <submittedName>
        <fullName evidence="7">S-layer homology domain-containing protein</fullName>
    </submittedName>
</protein>
<organism evidence="7 8">
    <name type="scientific">Paenibacillus farraposensis</name>
    <dbReference type="NCBI Taxonomy" id="2807095"/>
    <lineage>
        <taxon>Bacteria</taxon>
        <taxon>Bacillati</taxon>
        <taxon>Bacillota</taxon>
        <taxon>Bacilli</taxon>
        <taxon>Bacillales</taxon>
        <taxon>Paenibacillaceae</taxon>
        <taxon>Paenibacillus</taxon>
    </lineage>
</organism>
<dbReference type="Gene3D" id="2.60.40.10">
    <property type="entry name" value="Immunoglobulins"/>
    <property type="match status" value="3"/>
</dbReference>